<sequence length="73" mass="7874">MTEVDPFAGWEMRSVGCYWTRPIGDGRTATLSTWSRGGESGYALTVDRVETQFPGLDEALAAYDELAAAAAAR</sequence>
<keyword evidence="2" id="KW-1185">Reference proteome</keyword>
<protein>
    <submittedName>
        <fullName evidence="1">Uncharacterized protein</fullName>
    </submittedName>
</protein>
<gene>
    <name evidence="1" type="ORF">MCHLDSM_01294</name>
</gene>
<evidence type="ECO:0000313" key="2">
    <source>
        <dbReference type="Proteomes" id="UP000036513"/>
    </source>
</evidence>
<evidence type="ECO:0000313" key="1">
    <source>
        <dbReference type="EMBL" id="KMO82671.1"/>
    </source>
</evidence>
<dbReference type="RefSeq" id="WP_060937634.1">
    <property type="nucleotide sequence ID" value="NZ_JYNL01000009.1"/>
</dbReference>
<reference evidence="1 2" key="1">
    <citation type="journal article" date="2015" name="Genome Biol. Evol.">
        <title>Characterization of Three Mycobacterium spp. with Potential Use in Bioremediation by Genome Sequencing and Comparative Genomics.</title>
        <authorList>
            <person name="Das S."/>
            <person name="Pettersson B.M."/>
            <person name="Behra P.R."/>
            <person name="Ramesh M."/>
            <person name="Dasgupta S."/>
            <person name="Bhattacharya A."/>
            <person name="Kirsebom L.A."/>
        </authorList>
    </citation>
    <scope>NUCLEOTIDE SEQUENCE [LARGE SCALE GENOMIC DNA]</scope>
    <source>
        <strain evidence="1 2">DSM 43826</strain>
    </source>
</reference>
<comment type="caution">
    <text evidence="1">The sequence shown here is derived from an EMBL/GenBank/DDBJ whole genome shotgun (WGS) entry which is preliminary data.</text>
</comment>
<name>A0A0J6ZD65_9MYCO</name>
<proteinExistence type="predicted"/>
<organism evidence="1 2">
    <name type="scientific">Mycolicibacterium chlorophenolicum</name>
    <dbReference type="NCBI Taxonomy" id="37916"/>
    <lineage>
        <taxon>Bacteria</taxon>
        <taxon>Bacillati</taxon>
        <taxon>Actinomycetota</taxon>
        <taxon>Actinomycetes</taxon>
        <taxon>Mycobacteriales</taxon>
        <taxon>Mycobacteriaceae</taxon>
        <taxon>Mycolicibacterium</taxon>
    </lineage>
</organism>
<dbReference type="EMBL" id="JYNL01000009">
    <property type="protein sequence ID" value="KMO82671.1"/>
    <property type="molecule type" value="Genomic_DNA"/>
</dbReference>
<dbReference type="Proteomes" id="UP000036513">
    <property type="component" value="Unassembled WGS sequence"/>
</dbReference>
<dbReference type="PATRIC" id="fig|37916.4.peg.1185"/>
<accession>A0A0J6ZD65</accession>
<dbReference type="AlphaFoldDB" id="A0A0J6ZD65"/>